<keyword evidence="4" id="KW-1185">Reference proteome</keyword>
<evidence type="ECO:0000256" key="1">
    <source>
        <dbReference type="SAM" id="MobiDB-lite"/>
    </source>
</evidence>
<feature type="region of interest" description="Disordered" evidence="1">
    <location>
        <begin position="55"/>
        <end position="82"/>
    </location>
</feature>
<proteinExistence type="predicted"/>
<sequence length="82" mass="9300">MIDKSQCQTHTRTPWGSRDHRYDYRLRYLAMGILLASFLAVAIVGVVFIFERRDANSDDTKPDREPTHSTDNASVAEMSPNG</sequence>
<feature type="compositionally biased region" description="Basic and acidic residues" evidence="1">
    <location>
        <begin position="55"/>
        <end position="68"/>
    </location>
</feature>
<dbReference type="AlphaFoldDB" id="A0A2S4KL71"/>
<comment type="caution">
    <text evidence="3">The sequence shown here is derived from an EMBL/GenBank/DDBJ whole genome shotgun (WGS) entry which is preliminary data.</text>
</comment>
<dbReference type="Proteomes" id="UP000237481">
    <property type="component" value="Unassembled WGS sequence"/>
</dbReference>
<name>A0A2S4KL71_9HYPO</name>
<dbReference type="OrthoDB" id="3545167at2759"/>
<keyword evidence="2" id="KW-1133">Transmembrane helix</keyword>
<keyword evidence="2" id="KW-0472">Membrane</keyword>
<organism evidence="3 4">
    <name type="scientific">Tolypocladium paradoxum</name>
    <dbReference type="NCBI Taxonomy" id="94208"/>
    <lineage>
        <taxon>Eukaryota</taxon>
        <taxon>Fungi</taxon>
        <taxon>Dikarya</taxon>
        <taxon>Ascomycota</taxon>
        <taxon>Pezizomycotina</taxon>
        <taxon>Sordariomycetes</taxon>
        <taxon>Hypocreomycetidae</taxon>
        <taxon>Hypocreales</taxon>
        <taxon>Ophiocordycipitaceae</taxon>
        <taxon>Tolypocladium</taxon>
    </lineage>
</organism>
<evidence type="ECO:0000313" key="3">
    <source>
        <dbReference type="EMBL" id="POR30940.1"/>
    </source>
</evidence>
<accession>A0A2S4KL71</accession>
<evidence type="ECO:0000256" key="2">
    <source>
        <dbReference type="SAM" id="Phobius"/>
    </source>
</evidence>
<reference evidence="3 4" key="1">
    <citation type="submission" date="2018-01" db="EMBL/GenBank/DDBJ databases">
        <title>Harnessing the power of phylogenomics to disentangle the directionality and signatures of interkingdom host jumping in the parasitic fungal genus Tolypocladium.</title>
        <authorList>
            <person name="Quandt C.A."/>
            <person name="Patterson W."/>
            <person name="Spatafora J.W."/>
        </authorList>
    </citation>
    <scope>NUCLEOTIDE SEQUENCE [LARGE SCALE GENOMIC DNA]</scope>
    <source>
        <strain evidence="3 4">NRBC 100945</strain>
    </source>
</reference>
<keyword evidence="2" id="KW-0812">Transmembrane</keyword>
<protein>
    <submittedName>
        <fullName evidence="3">Uncharacterized protein</fullName>
    </submittedName>
</protein>
<dbReference type="EMBL" id="PKSG01001125">
    <property type="protein sequence ID" value="POR30940.1"/>
    <property type="molecule type" value="Genomic_DNA"/>
</dbReference>
<evidence type="ECO:0000313" key="4">
    <source>
        <dbReference type="Proteomes" id="UP000237481"/>
    </source>
</evidence>
<gene>
    <name evidence="3" type="ORF">TPAR_08863</name>
</gene>
<feature type="transmembrane region" description="Helical" evidence="2">
    <location>
        <begin position="28"/>
        <end position="50"/>
    </location>
</feature>